<evidence type="ECO:0000256" key="3">
    <source>
        <dbReference type="ARBA" id="ARBA00021092"/>
    </source>
</evidence>
<comment type="similarity">
    <text evidence="2">Belongs to the BBP1 family.</text>
</comment>
<dbReference type="InterPro" id="IPR029330">
    <property type="entry name" value="Bbp1_C"/>
</dbReference>
<evidence type="ECO:0000313" key="13">
    <source>
        <dbReference type="Proteomes" id="UP000191144"/>
    </source>
</evidence>
<evidence type="ECO:0000256" key="8">
    <source>
        <dbReference type="SAM" id="Coils"/>
    </source>
</evidence>
<comment type="function">
    <text evidence="7">Component of the spindle pole body (SPB) required for insertion of the nascent SPB into the nuclear envelope and for the proper execution of spindle pole body (SPB) duplication. Connects the central plaque of the SPB with the half-bridge. Required for proper localization of CDC5 at the SPB and for proper M-phase progression.</text>
</comment>
<keyword evidence="5 8" id="KW-0175">Coiled coil</keyword>
<gene>
    <name evidence="12" type="ORF">LAME_0H14114G</name>
</gene>
<feature type="compositionally biased region" description="Basic and acidic residues" evidence="9">
    <location>
        <begin position="159"/>
        <end position="174"/>
    </location>
</feature>
<accession>A0A1G4KHL2</accession>
<evidence type="ECO:0000313" key="12">
    <source>
        <dbReference type="EMBL" id="SCV03896.1"/>
    </source>
</evidence>
<evidence type="ECO:0000256" key="7">
    <source>
        <dbReference type="ARBA" id="ARBA00024676"/>
    </source>
</evidence>
<evidence type="ECO:0000256" key="4">
    <source>
        <dbReference type="ARBA" id="ARBA00022490"/>
    </source>
</evidence>
<evidence type="ECO:0000256" key="2">
    <source>
        <dbReference type="ARBA" id="ARBA00006554"/>
    </source>
</evidence>
<protein>
    <recommendedName>
        <fullName evidence="3">Spindle pole component BBP1</fullName>
    </recommendedName>
</protein>
<dbReference type="Pfam" id="PF15271">
    <property type="entry name" value="BBP1_N"/>
    <property type="match status" value="1"/>
</dbReference>
<dbReference type="OrthoDB" id="4042536at2759"/>
<feature type="compositionally biased region" description="Polar residues" evidence="9">
    <location>
        <begin position="211"/>
        <end position="228"/>
    </location>
</feature>
<name>A0A1G4KHL2_9SACH</name>
<evidence type="ECO:0000256" key="9">
    <source>
        <dbReference type="SAM" id="MobiDB-lite"/>
    </source>
</evidence>
<evidence type="ECO:0000256" key="5">
    <source>
        <dbReference type="ARBA" id="ARBA00023054"/>
    </source>
</evidence>
<dbReference type="InterPro" id="IPR029328">
    <property type="entry name" value="Bbp1_N"/>
</dbReference>
<feature type="compositionally biased region" description="Basic and acidic residues" evidence="9">
    <location>
        <begin position="128"/>
        <end position="146"/>
    </location>
</feature>
<keyword evidence="4" id="KW-0963">Cytoplasm</keyword>
<keyword evidence="6" id="KW-0206">Cytoskeleton</keyword>
<dbReference type="GO" id="GO:0005816">
    <property type="term" value="C:spindle pole body"/>
    <property type="evidence" value="ECO:0007669"/>
    <property type="project" value="UniProtKB-SubCell"/>
</dbReference>
<evidence type="ECO:0000256" key="1">
    <source>
        <dbReference type="ARBA" id="ARBA00004317"/>
    </source>
</evidence>
<dbReference type="Proteomes" id="UP000191144">
    <property type="component" value="Chromosome H"/>
</dbReference>
<evidence type="ECO:0000259" key="10">
    <source>
        <dbReference type="Pfam" id="PF15271"/>
    </source>
</evidence>
<reference evidence="13" key="1">
    <citation type="submission" date="2016-03" db="EMBL/GenBank/DDBJ databases">
        <authorList>
            <person name="Devillers Hugo."/>
        </authorList>
    </citation>
    <scope>NUCLEOTIDE SEQUENCE [LARGE SCALE GENOMIC DNA]</scope>
</reference>
<evidence type="ECO:0000256" key="6">
    <source>
        <dbReference type="ARBA" id="ARBA00023212"/>
    </source>
</evidence>
<organism evidence="12 13">
    <name type="scientific">Lachancea meyersii CBS 8951</name>
    <dbReference type="NCBI Taxonomy" id="1266667"/>
    <lineage>
        <taxon>Eukaryota</taxon>
        <taxon>Fungi</taxon>
        <taxon>Dikarya</taxon>
        <taxon>Ascomycota</taxon>
        <taxon>Saccharomycotina</taxon>
        <taxon>Saccharomycetes</taxon>
        <taxon>Saccharomycetales</taxon>
        <taxon>Saccharomycetaceae</taxon>
        <taxon>Lachancea</taxon>
    </lineage>
</organism>
<keyword evidence="13" id="KW-1185">Reference proteome</keyword>
<comment type="subcellular location">
    <subcellularLocation>
        <location evidence="1">Cytoplasm</location>
        <location evidence="1">Cytoskeleton</location>
        <location evidence="1">Microtubule organizing center</location>
        <location evidence="1">Spindle pole body</location>
    </subcellularLocation>
</comment>
<dbReference type="AlphaFoldDB" id="A0A1G4KHL2"/>
<sequence length="407" mass="47817">MGWIHRKSREDSYDGDDITGGIYKWTMDALFGRRISPSRRFKEISQDDTNYKLRRDQYVPKKWDGMDYQPSGRTRSTSVSSNRSFLRRYDLLQDDDETRSESELESKELSDLRRYRRTLQQQQPLHGEAWDRNSRIPDDPSLHNDSTDTFSARRHKPRARDPKAKAYASDEKDSLKVSVPNLSDPLISKLFGRKVAQSPPPDLPGKFPSPFKQTFEPSKKTGSPPQTKDFTSDYLQLLEDLDLNGQKLKQLQTGIQQRHDDQQAREASYREKYVAMRQELIAELKQSKYLYDNYYKLYGKYKKLKTLAASQTDAQQRVRDLESQVVDASIERADQVRKLSETIFHLELKQQEEQARHEREKMRYQSRILELENLLRSRISDSPAKPTEHLPSHIHVHEPRLYTESFT</sequence>
<dbReference type="Pfam" id="PF15272">
    <property type="entry name" value="BBP1_C"/>
    <property type="match status" value="1"/>
</dbReference>
<feature type="region of interest" description="Disordered" evidence="9">
    <location>
        <begin position="120"/>
        <end position="174"/>
    </location>
</feature>
<feature type="domain" description="Spindle pole component Bbp1 N-terminal" evidence="10">
    <location>
        <begin position="19"/>
        <end position="193"/>
    </location>
</feature>
<feature type="coiled-coil region" evidence="8">
    <location>
        <begin position="304"/>
        <end position="374"/>
    </location>
</feature>
<feature type="domain" description="Spindle pole body component Bbp1 C-terminal" evidence="11">
    <location>
        <begin position="229"/>
        <end position="378"/>
    </location>
</feature>
<evidence type="ECO:0000259" key="11">
    <source>
        <dbReference type="Pfam" id="PF15272"/>
    </source>
</evidence>
<feature type="region of interest" description="Disordered" evidence="9">
    <location>
        <begin position="194"/>
        <end position="228"/>
    </location>
</feature>
<dbReference type="EMBL" id="LT598480">
    <property type="protein sequence ID" value="SCV03896.1"/>
    <property type="molecule type" value="Genomic_DNA"/>
</dbReference>
<proteinExistence type="inferred from homology"/>